<feature type="non-terminal residue" evidence="2">
    <location>
        <position position="169"/>
    </location>
</feature>
<reference evidence="4" key="2">
    <citation type="submission" date="2015-05" db="EMBL/GenBank/DDBJ databases">
        <authorList>
            <person name="Fogelqvist Johan"/>
        </authorList>
    </citation>
    <scope>NUCLEOTIDE SEQUENCE [LARGE SCALE GENOMIC DNA]</scope>
</reference>
<reference evidence="3" key="3">
    <citation type="journal article" date="2021" name="Mol. Plant Pathol.">
        <title>A 20-kb lineage-specific genomic region tames virulence in pathogenic amphidiploid Verticillium longisporum.</title>
        <authorList>
            <person name="Harting R."/>
            <person name="Starke J."/>
            <person name="Kusch H."/>
            <person name="Poggeler S."/>
            <person name="Maurus I."/>
            <person name="Schluter R."/>
            <person name="Landesfeind M."/>
            <person name="Bulla I."/>
            <person name="Nowrousian M."/>
            <person name="de Jonge R."/>
            <person name="Stahlhut G."/>
            <person name="Hoff K.J."/>
            <person name="Asshauer K.P."/>
            <person name="Thurmer A."/>
            <person name="Stanke M."/>
            <person name="Daniel R."/>
            <person name="Morgenstern B."/>
            <person name="Thomma B.P.H.J."/>
            <person name="Kronstad J.W."/>
            <person name="Braus-Stromeyer S.A."/>
            <person name="Braus G.H."/>
        </authorList>
    </citation>
    <scope>NUCLEOTIDE SEQUENCE</scope>
    <source>
        <strain evidence="3">Vl32</strain>
    </source>
</reference>
<dbReference type="GO" id="GO:0005576">
    <property type="term" value="C:extracellular region"/>
    <property type="evidence" value="ECO:0007669"/>
    <property type="project" value="TreeGrafter"/>
</dbReference>
<evidence type="ECO:0000313" key="3">
    <source>
        <dbReference type="EMBL" id="KAG7135596.1"/>
    </source>
</evidence>
<dbReference type="EMBL" id="CVQI01000002">
    <property type="protein sequence ID" value="CRJ87989.1"/>
    <property type="molecule type" value="Genomic_DNA"/>
</dbReference>
<dbReference type="PANTHER" id="PTHR38123">
    <property type="entry name" value="CELL WALL SERINE-THREONINE-RICH GALACTOMANNOPROTEIN MP1 (AFU_ORTHOLOGUE AFUA_4G03240)"/>
    <property type="match status" value="1"/>
</dbReference>
<dbReference type="EMBL" id="JAEMWZ010000119">
    <property type="protein sequence ID" value="KAG7135596.1"/>
    <property type="molecule type" value="Genomic_DNA"/>
</dbReference>
<gene>
    <name evidence="2" type="ORF">BN1723_001495</name>
    <name evidence="3" type="ORF">HYQ45_006676</name>
</gene>
<sequence length="169" mass="16936">MRFSSIFVPVATLAGLITQVSAQLAPIQAALVVIEDSVDAYGAAFTAGTAAGIQSADDNLLASINAAIPVVKASPNLSLFNAISLATSIRSVQTAVDAAFDIATAQKPAVDALGITADVLAGIQAQRAAVATLGAALVSKVPSIVQGTAQVYVNDILAILDNSIAIYSA</sequence>
<dbReference type="InterPro" id="IPR021054">
    <property type="entry name" value="Cell_wall_mannoprotein_1"/>
</dbReference>
<proteinExistence type="predicted"/>
<dbReference type="PANTHER" id="PTHR38123:SF6">
    <property type="entry name" value="CELL WALL SERINE-THREONINE-RICH GALACTOMANNOPROTEIN MP1 (AFU_ORTHOLOGUE AFUA_4G03240)"/>
    <property type="match status" value="1"/>
</dbReference>
<protein>
    <submittedName>
        <fullName evidence="2">Uncharacterized protein</fullName>
    </submittedName>
</protein>
<evidence type="ECO:0000256" key="1">
    <source>
        <dbReference type="SAM" id="SignalP"/>
    </source>
</evidence>
<reference evidence="2" key="1">
    <citation type="submission" date="2015-05" db="EMBL/GenBank/DDBJ databases">
        <authorList>
            <person name="Wang D.B."/>
            <person name="Wang M."/>
        </authorList>
    </citation>
    <scope>NUCLEOTIDE SEQUENCE [LARGE SCALE GENOMIC DNA]</scope>
    <source>
        <strain evidence="2">VL2</strain>
    </source>
</reference>
<dbReference type="Pfam" id="PF12296">
    <property type="entry name" value="HsbA"/>
    <property type="match status" value="1"/>
</dbReference>
<accession>A0A0G4KEV0</accession>
<name>A0A0G4KEV0_VERLO</name>
<keyword evidence="1" id="KW-0732">Signal</keyword>
<dbReference type="OrthoDB" id="2422134at2759"/>
<dbReference type="Proteomes" id="UP000045706">
    <property type="component" value="Unassembled WGS sequence"/>
</dbReference>
<evidence type="ECO:0000313" key="4">
    <source>
        <dbReference type="Proteomes" id="UP000045706"/>
    </source>
</evidence>
<feature type="signal peptide" evidence="1">
    <location>
        <begin position="1"/>
        <end position="22"/>
    </location>
</feature>
<feature type="chain" id="PRO_5044365752" evidence="1">
    <location>
        <begin position="23"/>
        <end position="169"/>
    </location>
</feature>
<dbReference type="AlphaFoldDB" id="A0A0G4KEV0"/>
<dbReference type="Proteomes" id="UP000689129">
    <property type="component" value="Unassembled WGS sequence"/>
</dbReference>
<organism evidence="2 4">
    <name type="scientific">Verticillium longisporum</name>
    <name type="common">Verticillium dahliae var. longisporum</name>
    <dbReference type="NCBI Taxonomy" id="100787"/>
    <lineage>
        <taxon>Eukaryota</taxon>
        <taxon>Fungi</taxon>
        <taxon>Dikarya</taxon>
        <taxon>Ascomycota</taxon>
        <taxon>Pezizomycotina</taxon>
        <taxon>Sordariomycetes</taxon>
        <taxon>Hypocreomycetidae</taxon>
        <taxon>Glomerellales</taxon>
        <taxon>Plectosphaerellaceae</taxon>
        <taxon>Verticillium</taxon>
    </lineage>
</organism>
<evidence type="ECO:0000313" key="2">
    <source>
        <dbReference type="EMBL" id="CRJ87989.1"/>
    </source>
</evidence>
<dbReference type="Gene3D" id="1.20.1280.140">
    <property type="match status" value="1"/>
</dbReference>